<evidence type="ECO:0008006" key="2">
    <source>
        <dbReference type="Google" id="ProtNLM"/>
    </source>
</evidence>
<reference evidence="1" key="1">
    <citation type="journal article" date="2020" name="Nature">
        <title>Giant virus diversity and host interactions through global metagenomics.</title>
        <authorList>
            <person name="Schulz F."/>
            <person name="Roux S."/>
            <person name="Paez-Espino D."/>
            <person name="Jungbluth S."/>
            <person name="Walsh D.A."/>
            <person name="Denef V.J."/>
            <person name="McMahon K.D."/>
            <person name="Konstantinidis K.T."/>
            <person name="Eloe-Fadrosh E.A."/>
            <person name="Kyrpides N.C."/>
            <person name="Woyke T."/>
        </authorList>
    </citation>
    <scope>NUCLEOTIDE SEQUENCE</scope>
    <source>
        <strain evidence="1">GVMAG-M-3300025860-20</strain>
    </source>
</reference>
<dbReference type="InterPro" id="IPR036770">
    <property type="entry name" value="Ankyrin_rpt-contain_sf"/>
</dbReference>
<dbReference type="AlphaFoldDB" id="A0A6C0J9G5"/>
<protein>
    <recommendedName>
        <fullName evidence="2">Ankyrin repeat protein</fullName>
    </recommendedName>
</protein>
<name>A0A6C0J9G5_9ZZZZ</name>
<proteinExistence type="predicted"/>
<accession>A0A6C0J9G5</accession>
<dbReference type="SUPFAM" id="SSF48403">
    <property type="entry name" value="Ankyrin repeat"/>
    <property type="match status" value="1"/>
</dbReference>
<dbReference type="EMBL" id="MN740328">
    <property type="protein sequence ID" value="QHU00638.1"/>
    <property type="molecule type" value="Genomic_DNA"/>
</dbReference>
<evidence type="ECO:0000313" key="1">
    <source>
        <dbReference type="EMBL" id="QHU00638.1"/>
    </source>
</evidence>
<organism evidence="1">
    <name type="scientific">viral metagenome</name>
    <dbReference type="NCBI Taxonomy" id="1070528"/>
    <lineage>
        <taxon>unclassified sequences</taxon>
        <taxon>metagenomes</taxon>
        <taxon>organismal metagenomes</taxon>
    </lineage>
</organism>
<dbReference type="Gene3D" id="1.25.40.20">
    <property type="entry name" value="Ankyrin repeat-containing domain"/>
    <property type="match status" value="1"/>
</dbReference>
<sequence length="290" mass="33827">MSLKIINACKLDSISSLKKCNLIKDMWGRHPLYYAVINNSYLNILWLYQKGHDLYQINTIKGNKEDLITTALRTKNIYTIKTVCDLWERPINPSLYFTRLLMKSQGSEELEYFLSRFKIFTIKGLERLICKKAKVKHYKIFHRLHICFSLLESLRYCLTYRRNQEFLYLVNYIRCPEQLNAIFTTGGHSTINLLSIAIVTVNIKASKILLKHGTNPSILISNSNRESMTSLHVIANTIFKTEEISSIEYIIRLLLCYIDINKTNAEGLTAYEFAKYKNNKIIISLFDKIN</sequence>